<comment type="subcellular location">
    <subcellularLocation>
        <location evidence="4">Endomembrane system</location>
    </subcellularLocation>
    <subcellularLocation>
        <location evidence="16">Endoplasmic reticulum</location>
    </subcellularLocation>
</comment>
<dbReference type="CDD" id="cd06442">
    <property type="entry name" value="DPM1_like"/>
    <property type="match status" value="1"/>
</dbReference>
<keyword evidence="13 18" id="KW-0472">Membrane</keyword>
<dbReference type="GO" id="GO:0006506">
    <property type="term" value="P:GPI anchor biosynthetic process"/>
    <property type="evidence" value="ECO:0007669"/>
    <property type="project" value="TreeGrafter"/>
</dbReference>
<dbReference type="InterPro" id="IPR029044">
    <property type="entry name" value="Nucleotide-diphossugar_trans"/>
</dbReference>
<keyword evidence="8 16" id="KW-0808">Transferase</keyword>
<organism evidence="20 21">
    <name type="scientific">Microbotryum saponariae</name>
    <dbReference type="NCBI Taxonomy" id="289078"/>
    <lineage>
        <taxon>Eukaryota</taxon>
        <taxon>Fungi</taxon>
        <taxon>Dikarya</taxon>
        <taxon>Basidiomycota</taxon>
        <taxon>Pucciniomycotina</taxon>
        <taxon>Microbotryomycetes</taxon>
        <taxon>Microbotryales</taxon>
        <taxon>Microbotryaceae</taxon>
        <taxon>Microbotryum</taxon>
    </lineage>
</organism>
<keyword evidence="14" id="KW-0464">Manganese</keyword>
<comment type="cofactor">
    <cofactor evidence="3">
        <name>Mg(2+)</name>
        <dbReference type="ChEBI" id="CHEBI:18420"/>
    </cofactor>
</comment>
<comment type="pathway">
    <text evidence="5 16">Protein modification; protein glycosylation.</text>
</comment>
<evidence type="ECO:0000256" key="10">
    <source>
        <dbReference type="ARBA" id="ARBA00022723"/>
    </source>
</evidence>
<evidence type="ECO:0000256" key="1">
    <source>
        <dbReference type="ARBA" id="ARBA00001913"/>
    </source>
</evidence>
<evidence type="ECO:0000256" key="16">
    <source>
        <dbReference type="RuleBase" id="RU365083"/>
    </source>
</evidence>
<keyword evidence="9 18" id="KW-0812">Transmembrane</keyword>
<comment type="catalytic activity">
    <reaction evidence="16">
        <text>a di-trans,poly-cis-dolichyl phosphate + GDP-alpha-D-mannose = a di-trans,poly-cis-dolichyl beta-D-mannosyl phosphate + GDP</text>
        <dbReference type="Rhea" id="RHEA:21184"/>
        <dbReference type="Rhea" id="RHEA-COMP:19498"/>
        <dbReference type="Rhea" id="RHEA-COMP:19501"/>
        <dbReference type="ChEBI" id="CHEBI:57527"/>
        <dbReference type="ChEBI" id="CHEBI:57683"/>
        <dbReference type="ChEBI" id="CHEBI:58189"/>
        <dbReference type="ChEBI" id="CHEBI:58211"/>
    </reaction>
</comment>
<evidence type="ECO:0000256" key="15">
    <source>
        <dbReference type="ARBA" id="ARBA00053724"/>
    </source>
</evidence>
<dbReference type="PANTHER" id="PTHR43398:SF1">
    <property type="entry name" value="DOLICHOL-PHOSPHATE MANNOSYLTRANSFERASE SUBUNIT 1"/>
    <property type="match status" value="1"/>
</dbReference>
<dbReference type="GO" id="GO:0035269">
    <property type="term" value="P:protein O-linked glycosylation via mannose"/>
    <property type="evidence" value="ECO:0007669"/>
    <property type="project" value="TreeGrafter"/>
</dbReference>
<keyword evidence="16" id="KW-0256">Endoplasmic reticulum</keyword>
<dbReference type="InterPro" id="IPR001173">
    <property type="entry name" value="Glyco_trans_2-like"/>
</dbReference>
<dbReference type="GO" id="GO:0005789">
    <property type="term" value="C:endoplasmic reticulum membrane"/>
    <property type="evidence" value="ECO:0007669"/>
    <property type="project" value="TreeGrafter"/>
</dbReference>
<evidence type="ECO:0000256" key="7">
    <source>
        <dbReference type="ARBA" id="ARBA00022676"/>
    </source>
</evidence>
<feature type="transmembrane region" description="Helical" evidence="18">
    <location>
        <begin position="282"/>
        <end position="305"/>
    </location>
</feature>
<gene>
    <name evidence="20" type="ORF">BZ3500_MVSOF-1268-A1-R1_CHR9G10597</name>
</gene>
<keyword evidence="12 18" id="KW-1133">Transmembrane helix</keyword>
<evidence type="ECO:0000256" key="8">
    <source>
        <dbReference type="ARBA" id="ARBA00022679"/>
    </source>
</evidence>
<keyword evidence="7 16" id="KW-0328">Glycosyltransferase</keyword>
<evidence type="ECO:0000256" key="4">
    <source>
        <dbReference type="ARBA" id="ARBA00004308"/>
    </source>
</evidence>
<dbReference type="PANTHER" id="PTHR43398">
    <property type="entry name" value="DOLICHOL-PHOSPHATE MANNOSYLTRANSFERASE SUBUNIT 1"/>
    <property type="match status" value="1"/>
</dbReference>
<evidence type="ECO:0000256" key="3">
    <source>
        <dbReference type="ARBA" id="ARBA00001946"/>
    </source>
</evidence>
<sequence>MMRLRLRFGRRSVHVALPLFAVVLIWSYWTFAPSSSRLYDPRTSAIHKPLPQPLAGPVTSSIIVPAYQERANLRPLTERIFQAVRDKASVELVIVDDNSGDGTETEIADLKNEGYNVELLVRTDEKGLSSAVLRGFEIARGSSLIVMDADLQHPPETIQPLLDSLSDETPIALATRYGKGVSMSKGWPLYRRVISWGARILARPLTSASDPMTGFFAIRRDHFLKSRPINSSGFKIALELMLKTPPSRIAESPYSFGLRQTGTSKLSSKVMVRYVGQLLTLYAWKIGILFHVLVALGVGLGVLGLEKAVGIVRRRKGTGPMLVGHMSRERKPMYIPGGGGGGGGGGLRGISRQSGSTRNLPPADRHGKRMM</sequence>
<evidence type="ECO:0000259" key="19">
    <source>
        <dbReference type="Pfam" id="PF00535"/>
    </source>
</evidence>
<comment type="subunit">
    <text evidence="16">Component of the dolichol-phosphate mannose (DPM) synthase complex.</text>
</comment>
<reference evidence="21" key="1">
    <citation type="submission" date="2016-10" db="EMBL/GenBank/DDBJ databases">
        <authorList>
            <person name="Jeantristanb JTB J.-T."/>
            <person name="Ricardo R."/>
        </authorList>
    </citation>
    <scope>NUCLEOTIDE SEQUENCE [LARGE SCALE GENOMIC DNA]</scope>
</reference>
<comment type="cofactor">
    <cofactor evidence="1">
        <name>Ca(2+)</name>
        <dbReference type="ChEBI" id="CHEBI:29108"/>
    </cofactor>
</comment>
<dbReference type="Pfam" id="PF00535">
    <property type="entry name" value="Glycos_transf_2"/>
    <property type="match status" value="1"/>
</dbReference>
<dbReference type="Gene3D" id="3.90.550.10">
    <property type="entry name" value="Spore Coat Polysaccharide Biosynthesis Protein SpsA, Chain A"/>
    <property type="match status" value="1"/>
</dbReference>
<evidence type="ECO:0000256" key="13">
    <source>
        <dbReference type="ARBA" id="ARBA00023136"/>
    </source>
</evidence>
<feature type="region of interest" description="Disordered" evidence="17">
    <location>
        <begin position="343"/>
        <end position="371"/>
    </location>
</feature>
<evidence type="ECO:0000256" key="14">
    <source>
        <dbReference type="ARBA" id="ARBA00023211"/>
    </source>
</evidence>
<name>A0A2X0N0C9_9BASI</name>
<accession>A0A2X0N0C9</accession>
<evidence type="ECO:0000256" key="5">
    <source>
        <dbReference type="ARBA" id="ARBA00004922"/>
    </source>
</evidence>
<keyword evidence="11" id="KW-0460">Magnesium</keyword>
<dbReference type="GO" id="GO:0006488">
    <property type="term" value="P:dolichol-linked oligosaccharide biosynthetic process"/>
    <property type="evidence" value="ECO:0007669"/>
    <property type="project" value="TreeGrafter"/>
</dbReference>
<feature type="domain" description="Glycosyltransferase 2-like" evidence="19">
    <location>
        <begin position="61"/>
        <end position="223"/>
    </location>
</feature>
<keyword evidence="21" id="KW-1185">Reference proteome</keyword>
<evidence type="ECO:0000256" key="9">
    <source>
        <dbReference type="ARBA" id="ARBA00022692"/>
    </source>
</evidence>
<proteinExistence type="inferred from homology"/>
<feature type="transmembrane region" description="Helical" evidence="18">
    <location>
        <begin position="12"/>
        <end position="31"/>
    </location>
</feature>
<dbReference type="FunFam" id="3.90.550.10:FF:000119">
    <property type="entry name" value="Dolichol-phosphate mannosyltransferase subunit 1"/>
    <property type="match status" value="1"/>
</dbReference>
<dbReference type="EC" id="2.4.1.83" evidence="16"/>
<dbReference type="UniPathway" id="UPA00378"/>
<protein>
    <recommendedName>
        <fullName evidence="16">Dolichol-phosphate mannosyltransferase subunit 1</fullName>
        <ecNumber evidence="16">2.4.1.83</ecNumber>
    </recommendedName>
</protein>
<dbReference type="SUPFAM" id="SSF53448">
    <property type="entry name" value="Nucleotide-diphospho-sugar transferases"/>
    <property type="match status" value="1"/>
</dbReference>
<dbReference type="AlphaFoldDB" id="A0A2X0N0C9"/>
<evidence type="ECO:0000313" key="21">
    <source>
        <dbReference type="Proteomes" id="UP000249723"/>
    </source>
</evidence>
<dbReference type="STRING" id="289078.A0A2X0N0C9"/>
<dbReference type="GO" id="GO:0046872">
    <property type="term" value="F:metal ion binding"/>
    <property type="evidence" value="ECO:0007669"/>
    <property type="project" value="UniProtKB-KW"/>
</dbReference>
<evidence type="ECO:0000313" key="20">
    <source>
        <dbReference type="EMBL" id="SDA00362.1"/>
    </source>
</evidence>
<evidence type="ECO:0000256" key="11">
    <source>
        <dbReference type="ARBA" id="ARBA00022842"/>
    </source>
</evidence>
<evidence type="ECO:0000256" key="17">
    <source>
        <dbReference type="SAM" id="MobiDB-lite"/>
    </source>
</evidence>
<evidence type="ECO:0000256" key="2">
    <source>
        <dbReference type="ARBA" id="ARBA00001936"/>
    </source>
</evidence>
<dbReference type="EMBL" id="FMWP01000107">
    <property type="protein sequence ID" value="SDA00362.1"/>
    <property type="molecule type" value="Genomic_DNA"/>
</dbReference>
<comment type="function">
    <text evidence="15 16">Transfers mannose from GDP-mannose to dolichol monophosphate to form dolichol phosphate mannose (Dol-P-Man) which is the mannosyl donor in pathways leading to N-glycosylation, glycosyl phosphatidylinositol membrane anchoring, and O-mannosylation of proteins.</text>
</comment>
<keyword evidence="10" id="KW-0479">Metal-binding</keyword>
<dbReference type="Proteomes" id="UP000249723">
    <property type="component" value="Unassembled WGS sequence"/>
</dbReference>
<evidence type="ECO:0000256" key="6">
    <source>
        <dbReference type="ARBA" id="ARBA00006739"/>
    </source>
</evidence>
<comment type="similarity">
    <text evidence="6 16">Belongs to the glycosyltransferase 2 family.</text>
</comment>
<evidence type="ECO:0000256" key="12">
    <source>
        <dbReference type="ARBA" id="ARBA00022989"/>
    </source>
</evidence>
<dbReference type="GO" id="GO:0004582">
    <property type="term" value="F:dolichyl-phosphate beta-D-mannosyltransferase activity"/>
    <property type="evidence" value="ECO:0007669"/>
    <property type="project" value="UniProtKB-UniRule"/>
</dbReference>
<dbReference type="OrthoDB" id="2603at2759"/>
<evidence type="ECO:0000256" key="18">
    <source>
        <dbReference type="SAM" id="Phobius"/>
    </source>
</evidence>
<comment type="cofactor">
    <cofactor evidence="2">
        <name>Mn(2+)</name>
        <dbReference type="ChEBI" id="CHEBI:29035"/>
    </cofactor>
</comment>
<dbReference type="InterPro" id="IPR039528">
    <property type="entry name" value="DPM1-like"/>
</dbReference>